<name>A0A931F0E9_9ACTN</name>
<keyword evidence="3" id="KW-0597">Phosphoprotein</keyword>
<dbReference type="SUPFAM" id="SSF56801">
    <property type="entry name" value="Acetyl-CoA synthetase-like"/>
    <property type="match status" value="2"/>
</dbReference>
<dbReference type="Gene3D" id="3.40.50.12780">
    <property type="entry name" value="N-terminal domain of ligase-like"/>
    <property type="match status" value="1"/>
</dbReference>
<proteinExistence type="predicted"/>
<dbReference type="InterPro" id="IPR009081">
    <property type="entry name" value="PP-bd_ACP"/>
</dbReference>
<evidence type="ECO:0000256" key="2">
    <source>
        <dbReference type="ARBA" id="ARBA00022450"/>
    </source>
</evidence>
<feature type="region of interest" description="Disordered" evidence="4">
    <location>
        <begin position="2057"/>
        <end position="2097"/>
    </location>
</feature>
<dbReference type="GO" id="GO:0044550">
    <property type="term" value="P:secondary metabolite biosynthetic process"/>
    <property type="evidence" value="ECO:0007669"/>
    <property type="project" value="TreeGrafter"/>
</dbReference>
<reference evidence="6" key="1">
    <citation type="submission" date="2020-11" db="EMBL/GenBank/DDBJ databases">
        <title>Whole-genome analyses of Nonomuraea sp. K274.</title>
        <authorList>
            <person name="Veyisoglu A."/>
        </authorList>
    </citation>
    <scope>NUCLEOTIDE SEQUENCE</scope>
    <source>
        <strain evidence="6">K274</strain>
    </source>
</reference>
<evidence type="ECO:0000313" key="7">
    <source>
        <dbReference type="Proteomes" id="UP000605361"/>
    </source>
</evidence>
<dbReference type="PROSITE" id="PS50075">
    <property type="entry name" value="CARRIER"/>
    <property type="match status" value="2"/>
</dbReference>
<feature type="domain" description="Carrier" evidence="5">
    <location>
        <begin position="506"/>
        <end position="582"/>
    </location>
</feature>
<dbReference type="InterPro" id="IPR036736">
    <property type="entry name" value="ACP-like_sf"/>
</dbReference>
<keyword evidence="7" id="KW-1185">Reference proteome</keyword>
<feature type="region of interest" description="Disordered" evidence="4">
    <location>
        <begin position="485"/>
        <end position="506"/>
    </location>
</feature>
<evidence type="ECO:0000256" key="1">
    <source>
        <dbReference type="ARBA" id="ARBA00001957"/>
    </source>
</evidence>
<dbReference type="FunFam" id="3.40.50.12780:FF:000012">
    <property type="entry name" value="Non-ribosomal peptide synthetase"/>
    <property type="match status" value="2"/>
</dbReference>
<evidence type="ECO:0000259" key="5">
    <source>
        <dbReference type="PROSITE" id="PS50075"/>
    </source>
</evidence>
<dbReference type="GO" id="GO:0072330">
    <property type="term" value="P:monocarboxylic acid biosynthetic process"/>
    <property type="evidence" value="ECO:0007669"/>
    <property type="project" value="UniProtKB-ARBA"/>
</dbReference>
<dbReference type="GO" id="GO:0005737">
    <property type="term" value="C:cytoplasm"/>
    <property type="evidence" value="ECO:0007669"/>
    <property type="project" value="TreeGrafter"/>
</dbReference>
<dbReference type="InterPro" id="IPR001242">
    <property type="entry name" value="Condensation_dom"/>
</dbReference>
<dbReference type="InterPro" id="IPR045851">
    <property type="entry name" value="AMP-bd_C_sf"/>
</dbReference>
<sequence length="2097" mass="229368">MTMTATLHGRFEARVAADPHRIALTDGARRLSYADLDARAEALASRLRAAGVRPGDLVATCLARSAELMVSIIAILKAGAAYVPLDPDYPEQRLEFLLADSSAVTVVTDTAHAAKLGVEHRVLIDGPGGPGHDTVRSGGTRHKDCAYVIYTSGSTGAPKGVLVSHANVIALMDATAPVAGITESDVWTLFHSVSFDFSVWEMWGALLYGGRLVIVHSRHTKSLEDFVGLLRDERVTVLNQVPSVFRHLVAAFDRLSCPVLALRAVIFGGEALDPASVQRFWRLNRGPHVRMINMYGITEATVHVTFCELTDEVLNPGGDGTPIGVPLPHLEVHLVDECGEPVPDGEPGEIWVGGAGVAWGYLGRPKFTAERFLRGGTVYRSGDLARRDPDGGLHYLGRIDHQVKVRGFRIEPAEIEAVIREFPGAEGAAVVAHDSAQGGRRLVAYVEPALEGVHSLREFVAGRLPAHMTPAQFIVMARLPISPNGKLDRRALPDPDRQDTGPAPCAATTPLERMLVEVWSEVLGLDPYELGIDQNFFVSGGDSLNSIQISVAVEERGHTATLEKIFRHQTIRTLAAAMAEQEGAPDQAGAERELPPFALVSDVDRARLGANIIDAYPMTMLQQGMLIESMLGATAGRYHDIMLTACGLPLVPELLDRALADLFVAHPTLRTSFDIESYAEPLGLVHAHAETRVQIIDLLGFDSAMQDRAVKQWVDGAKARPMSWQIAPLVRVAAFAVDRASFRLAVGFHHAILDGYSFTMLLSELLRRYADLLRHGTAAAPVVEPVRFAEYVARERAAIAEPAERQWWLERLCGYRPLLPSTDDGPQWYHRRVVHFDSEASRGLREVSAREGASVKHLVLAAHLWVLGQFFGRVDVTTGLVTNGRPRDASATELLGLFLNTVPLRVELGHPTWRDLVREVSAADVESQEHRLYPYAQMVRDIGITPIQTSFNFLRYVEYNRLEEEGVPLLIDEFHVQTEFPFSLNAEVDPKTDELSLDIWIDGDRWPEEEATRVAELYRRAIGAMVADIAGACPPVQPRQSEAGTAARALGVAPEHVVAVGPLTEMQLDLYLYQARKPERAHYFLAFHLPLGRELRPEVWRRAVAEVVRLEEGLRTRLWETADGTTHWCVLACEAVLEEISADDLEKLIDAVREPFPLLGSPLVRHYLARDPDGEYHAVLATHHIALDRISGVVVLRSILDAYHSILEGRLVEGPGASFRDFVASPDARMDAPDSVDYWRRQAEVASPLMMPRPAVGAAGRVVDRAVLSTADVERLRTWCAEHSVRLPKLILAAYLATLWRVGEPDGPFVVDHVVAGRPAGHRDTVGCFYRVAPFVVDLAADRDRASWVMEVERERSSHARLSVRAQRAIFPAQSPRFVYNAYTSGTIGGSRMRLVNDEPLDEAHLVVEEVDGELDLSFRYREDQLAGFALPTLVARVALALIEPGTVGSIPLVSEEERGELLRLADGGPILHRDGALLHDLIRAQAGRTPHAEAVRIGDTALSYQELMGGADRLAARLVELGVGPDDRVAVALPRSLELMVSLLAVLRAGAGYVPLDTGYPEARLSYMLADSGASVVLADASSDLPLPAGVVRCGPTEVGAALLPELADPTLLAYMIYTSGSTGRPKGAMNQHGAVVNRLEWMRNALDVTDVDVVLQKTPNSFDVSVWEFFLPLLTGARLVFAAPGRHGDPFYLADLIESVGITMVHFVPSMLRVFLDAMEPGRCVGLRCVVSSGEALPPQLRDRFRRLLPGVRLVNLYGPTEAAVDVTVHYCADEPLATVPIGRPIAGTRTYLLDRDLRLVPRGAVGELCLGGIQVGRGYGGRPDLTADRFVPDEFVGGGRLYRTGDRARWLPNGELEYLGRNDDQVKLRGFRIETDEVTAALRELAEIADATVLLTESAGGRPMLVAYLVPAPGATVDWPSVGRALRLCLPEHSVPTGHVVLDAMPLTPNGKVNRAALRAMDPVRAHETHAEGAPCSSTEERLVQVWRDVLHLDALGVEDNFFDLGGDSLLLLRTLGRVRAVAEAGTELSVVDLFSHPTIRTLAAYLDRLNTSERATTGTRRGGRTAREGRLSEQRERRLAGRRLADRPSDSTS</sequence>
<dbReference type="GO" id="GO:0008610">
    <property type="term" value="P:lipid biosynthetic process"/>
    <property type="evidence" value="ECO:0007669"/>
    <property type="project" value="UniProtKB-ARBA"/>
</dbReference>
<dbReference type="Gene3D" id="1.10.1200.10">
    <property type="entry name" value="ACP-like"/>
    <property type="match status" value="2"/>
</dbReference>
<dbReference type="PROSITE" id="PS00455">
    <property type="entry name" value="AMP_BINDING"/>
    <property type="match status" value="2"/>
</dbReference>
<dbReference type="Proteomes" id="UP000605361">
    <property type="component" value="Unassembled WGS sequence"/>
</dbReference>
<dbReference type="InterPro" id="IPR023213">
    <property type="entry name" value="CAT-like_dom_sf"/>
</dbReference>
<comment type="caution">
    <text evidence="6">The sequence shown here is derived from an EMBL/GenBank/DDBJ whole genome shotgun (WGS) entry which is preliminary data.</text>
</comment>
<dbReference type="CDD" id="cd17646">
    <property type="entry name" value="A_NRPS_AB3403-like"/>
    <property type="match status" value="1"/>
</dbReference>
<dbReference type="InterPro" id="IPR042099">
    <property type="entry name" value="ANL_N_sf"/>
</dbReference>
<keyword evidence="2" id="KW-0596">Phosphopantetheine</keyword>
<dbReference type="Pfam" id="PF00550">
    <property type="entry name" value="PP-binding"/>
    <property type="match status" value="2"/>
</dbReference>
<dbReference type="Gene3D" id="3.30.300.30">
    <property type="match status" value="2"/>
</dbReference>
<evidence type="ECO:0000256" key="4">
    <source>
        <dbReference type="SAM" id="MobiDB-lite"/>
    </source>
</evidence>
<dbReference type="CDD" id="cd17643">
    <property type="entry name" value="A_NRPS_Cytc1-like"/>
    <property type="match status" value="1"/>
</dbReference>
<dbReference type="Pfam" id="PF13193">
    <property type="entry name" value="AMP-binding_C"/>
    <property type="match status" value="1"/>
</dbReference>
<dbReference type="Gene3D" id="2.30.38.10">
    <property type="entry name" value="Luciferase, Domain 3"/>
    <property type="match status" value="1"/>
</dbReference>
<feature type="compositionally biased region" description="Basic and acidic residues" evidence="4">
    <location>
        <begin position="486"/>
        <end position="499"/>
    </location>
</feature>
<dbReference type="PROSITE" id="PS00012">
    <property type="entry name" value="PHOSPHOPANTETHEINE"/>
    <property type="match status" value="1"/>
</dbReference>
<dbReference type="PANTHER" id="PTHR45527">
    <property type="entry name" value="NONRIBOSOMAL PEPTIDE SYNTHETASE"/>
    <property type="match status" value="1"/>
</dbReference>
<protein>
    <submittedName>
        <fullName evidence="6">Amino acid adenylation domain-containing protein</fullName>
    </submittedName>
</protein>
<dbReference type="InterPro" id="IPR006162">
    <property type="entry name" value="Ppantetheine_attach_site"/>
</dbReference>
<dbReference type="Pfam" id="PF00501">
    <property type="entry name" value="AMP-binding"/>
    <property type="match status" value="2"/>
</dbReference>
<dbReference type="GO" id="GO:0003824">
    <property type="term" value="F:catalytic activity"/>
    <property type="evidence" value="ECO:0007669"/>
    <property type="project" value="InterPro"/>
</dbReference>
<dbReference type="EMBL" id="JADOGI010000038">
    <property type="protein sequence ID" value="MBF8187056.1"/>
    <property type="molecule type" value="Genomic_DNA"/>
</dbReference>
<dbReference type="FunFam" id="3.40.50.980:FF:000002">
    <property type="entry name" value="Enterobactin synthetase component F"/>
    <property type="match status" value="1"/>
</dbReference>
<feature type="compositionally biased region" description="Basic and acidic residues" evidence="4">
    <location>
        <begin position="2069"/>
        <end position="2097"/>
    </location>
</feature>
<dbReference type="PANTHER" id="PTHR45527:SF1">
    <property type="entry name" value="FATTY ACID SYNTHASE"/>
    <property type="match status" value="1"/>
</dbReference>
<comment type="cofactor">
    <cofactor evidence="1">
        <name>pantetheine 4'-phosphate</name>
        <dbReference type="ChEBI" id="CHEBI:47942"/>
    </cofactor>
</comment>
<dbReference type="FunFam" id="3.40.50.980:FF:000001">
    <property type="entry name" value="Non-ribosomal peptide synthetase"/>
    <property type="match status" value="2"/>
</dbReference>
<gene>
    <name evidence="6" type="ORF">ITP53_15185</name>
</gene>
<dbReference type="Gene3D" id="3.30.559.30">
    <property type="entry name" value="Nonribosomal peptide synthetase, condensation domain"/>
    <property type="match status" value="2"/>
</dbReference>
<dbReference type="SMART" id="SM00823">
    <property type="entry name" value="PKS_PP"/>
    <property type="match status" value="2"/>
</dbReference>
<dbReference type="InterPro" id="IPR010071">
    <property type="entry name" value="AA_adenyl_dom"/>
</dbReference>
<dbReference type="InterPro" id="IPR000873">
    <property type="entry name" value="AMP-dep_synth/lig_dom"/>
</dbReference>
<dbReference type="InterPro" id="IPR020845">
    <property type="entry name" value="AMP-binding_CS"/>
</dbReference>
<dbReference type="FunFam" id="1.10.1200.10:FF:000016">
    <property type="entry name" value="Non-ribosomal peptide synthase"/>
    <property type="match status" value="1"/>
</dbReference>
<dbReference type="Gene3D" id="3.30.559.10">
    <property type="entry name" value="Chloramphenicol acetyltransferase-like domain"/>
    <property type="match status" value="2"/>
</dbReference>
<dbReference type="GO" id="GO:0043041">
    <property type="term" value="P:amino acid activation for nonribosomal peptide biosynthetic process"/>
    <property type="evidence" value="ECO:0007669"/>
    <property type="project" value="TreeGrafter"/>
</dbReference>
<organism evidence="6 7">
    <name type="scientific">Nonomuraea cypriaca</name>
    <dbReference type="NCBI Taxonomy" id="1187855"/>
    <lineage>
        <taxon>Bacteria</taxon>
        <taxon>Bacillati</taxon>
        <taxon>Actinomycetota</taxon>
        <taxon>Actinomycetes</taxon>
        <taxon>Streptosporangiales</taxon>
        <taxon>Streptosporangiaceae</taxon>
        <taxon>Nonomuraea</taxon>
    </lineage>
</organism>
<evidence type="ECO:0000256" key="3">
    <source>
        <dbReference type="ARBA" id="ARBA00022553"/>
    </source>
</evidence>
<dbReference type="Pfam" id="PF00668">
    <property type="entry name" value="Condensation"/>
    <property type="match status" value="2"/>
</dbReference>
<dbReference type="InterPro" id="IPR020806">
    <property type="entry name" value="PKS_PP-bd"/>
</dbReference>
<evidence type="ECO:0000313" key="6">
    <source>
        <dbReference type="EMBL" id="MBF8187056.1"/>
    </source>
</evidence>
<dbReference type="InterPro" id="IPR025110">
    <property type="entry name" value="AMP-bd_C"/>
</dbReference>
<feature type="domain" description="Carrier" evidence="5">
    <location>
        <begin position="1977"/>
        <end position="2054"/>
    </location>
</feature>
<dbReference type="Gene3D" id="3.40.50.980">
    <property type="match status" value="2"/>
</dbReference>
<dbReference type="GO" id="GO:0031177">
    <property type="term" value="F:phosphopantetheine binding"/>
    <property type="evidence" value="ECO:0007669"/>
    <property type="project" value="InterPro"/>
</dbReference>
<dbReference type="SUPFAM" id="SSF47336">
    <property type="entry name" value="ACP-like"/>
    <property type="match status" value="2"/>
</dbReference>
<dbReference type="NCBIfam" id="TIGR01733">
    <property type="entry name" value="AA-adenyl-dom"/>
    <property type="match status" value="2"/>
</dbReference>
<accession>A0A931F0E9</accession>
<dbReference type="SUPFAM" id="SSF52777">
    <property type="entry name" value="CoA-dependent acyltransferases"/>
    <property type="match status" value="4"/>
</dbReference>